<accession>A0ABQ8IA31</accession>
<name>A0ABQ8IA31_9ROSI</name>
<feature type="compositionally biased region" description="Basic and acidic residues" evidence="1">
    <location>
        <begin position="1"/>
        <end position="12"/>
    </location>
</feature>
<gene>
    <name evidence="2" type="ORF">JRO89_XS03G0160100</name>
</gene>
<evidence type="ECO:0000313" key="3">
    <source>
        <dbReference type="Proteomes" id="UP000827721"/>
    </source>
</evidence>
<evidence type="ECO:0000313" key="2">
    <source>
        <dbReference type="EMBL" id="KAH7573500.1"/>
    </source>
</evidence>
<dbReference type="InterPro" id="IPR021899">
    <property type="entry name" value="DUF3511"/>
</dbReference>
<organism evidence="2 3">
    <name type="scientific">Xanthoceras sorbifolium</name>
    <dbReference type="NCBI Taxonomy" id="99658"/>
    <lineage>
        <taxon>Eukaryota</taxon>
        <taxon>Viridiplantae</taxon>
        <taxon>Streptophyta</taxon>
        <taxon>Embryophyta</taxon>
        <taxon>Tracheophyta</taxon>
        <taxon>Spermatophyta</taxon>
        <taxon>Magnoliopsida</taxon>
        <taxon>eudicotyledons</taxon>
        <taxon>Gunneridae</taxon>
        <taxon>Pentapetalae</taxon>
        <taxon>rosids</taxon>
        <taxon>malvids</taxon>
        <taxon>Sapindales</taxon>
        <taxon>Sapindaceae</taxon>
        <taxon>Xanthoceroideae</taxon>
        <taxon>Xanthoceras</taxon>
    </lineage>
</organism>
<reference evidence="2 3" key="1">
    <citation type="submission" date="2021-02" db="EMBL/GenBank/DDBJ databases">
        <title>Plant Genome Project.</title>
        <authorList>
            <person name="Zhang R.-G."/>
        </authorList>
    </citation>
    <scope>NUCLEOTIDE SEQUENCE [LARGE SCALE GENOMIC DNA]</scope>
    <source>
        <tissue evidence="2">Leaves</tissue>
    </source>
</reference>
<keyword evidence="3" id="KW-1185">Reference proteome</keyword>
<comment type="caution">
    <text evidence="2">The sequence shown here is derived from an EMBL/GenBank/DDBJ whole genome shotgun (WGS) entry which is preliminary data.</text>
</comment>
<feature type="region of interest" description="Disordered" evidence="1">
    <location>
        <begin position="41"/>
        <end position="60"/>
    </location>
</feature>
<protein>
    <recommendedName>
        <fullName evidence="4">DUF3511 domain protein</fullName>
    </recommendedName>
</protein>
<dbReference type="Proteomes" id="UP000827721">
    <property type="component" value="Unassembled WGS sequence"/>
</dbReference>
<dbReference type="EMBL" id="JAFEMO010000003">
    <property type="protein sequence ID" value="KAH7573500.1"/>
    <property type="molecule type" value="Genomic_DNA"/>
</dbReference>
<dbReference type="Pfam" id="PF12023">
    <property type="entry name" value="DUF3511"/>
    <property type="match status" value="1"/>
</dbReference>
<dbReference type="PANTHER" id="PTHR33193:SF30">
    <property type="entry name" value="DUF3511 DOMAIN-CONTAINING PROTEIN"/>
    <property type="match status" value="1"/>
</dbReference>
<evidence type="ECO:0008006" key="4">
    <source>
        <dbReference type="Google" id="ProtNLM"/>
    </source>
</evidence>
<feature type="compositionally biased region" description="Polar residues" evidence="1">
    <location>
        <begin position="13"/>
        <end position="33"/>
    </location>
</feature>
<evidence type="ECO:0000256" key="1">
    <source>
        <dbReference type="SAM" id="MobiDB-lite"/>
    </source>
</evidence>
<dbReference type="PANTHER" id="PTHR33193">
    <property type="entry name" value="DOMAIN PROTEIN, PUTATIVE (DUF3511)-RELATED"/>
    <property type="match status" value="1"/>
</dbReference>
<proteinExistence type="predicted"/>
<feature type="region of interest" description="Disordered" evidence="1">
    <location>
        <begin position="1"/>
        <end position="33"/>
    </location>
</feature>
<sequence>MASEKDNARDLEASTSSNQAIQPNTKGASNSNVGKALARRVISGSHNRRSHGRKVAYSGARMLPSRLSKVSLAEDSTDSEKSEMTTADALNLKRQRRIVKYKAYAVEGKMKSSIRNGLRWVKNKYCQLVHGY</sequence>